<dbReference type="EMBL" id="LCPB01000002">
    <property type="protein sequence ID" value="KKU90470.1"/>
    <property type="molecule type" value="Genomic_DNA"/>
</dbReference>
<feature type="transmembrane region" description="Helical" evidence="8">
    <location>
        <begin position="239"/>
        <end position="257"/>
    </location>
</feature>
<reference evidence="9 10" key="1">
    <citation type="journal article" date="2015" name="Nature">
        <title>rRNA introns, odd ribosomes, and small enigmatic genomes across a large radiation of phyla.</title>
        <authorList>
            <person name="Brown C.T."/>
            <person name="Hug L.A."/>
            <person name="Thomas B.C."/>
            <person name="Sharon I."/>
            <person name="Castelle C.J."/>
            <person name="Singh A."/>
            <person name="Wilkins M.J."/>
            <person name="Williams K.H."/>
            <person name="Banfield J.F."/>
        </authorList>
    </citation>
    <scope>NUCLEOTIDE SEQUENCE [LARGE SCALE GENOMIC DNA]</scope>
</reference>
<name>A0A0G1X7X1_9BACT</name>
<evidence type="ECO:0000313" key="10">
    <source>
        <dbReference type="Proteomes" id="UP000033882"/>
    </source>
</evidence>
<dbReference type="GO" id="GO:0005886">
    <property type="term" value="C:plasma membrane"/>
    <property type="evidence" value="ECO:0007669"/>
    <property type="project" value="UniProtKB-SubCell"/>
</dbReference>
<dbReference type="InterPro" id="IPR050297">
    <property type="entry name" value="LipidA_mod_glycosyltrf_83"/>
</dbReference>
<evidence type="ECO:0000256" key="4">
    <source>
        <dbReference type="ARBA" id="ARBA00022679"/>
    </source>
</evidence>
<comment type="subcellular location">
    <subcellularLocation>
        <location evidence="1">Cell membrane</location>
        <topology evidence="1">Multi-pass membrane protein</topology>
    </subcellularLocation>
</comment>
<dbReference type="PANTHER" id="PTHR33908:SF3">
    <property type="entry name" value="UNDECAPRENYL PHOSPHATE-ALPHA-4-AMINO-4-DEOXY-L-ARABINOSE ARABINOSYL TRANSFERASE"/>
    <property type="match status" value="1"/>
</dbReference>
<dbReference type="Proteomes" id="UP000033882">
    <property type="component" value="Unassembled WGS sequence"/>
</dbReference>
<feature type="transmembrane region" description="Helical" evidence="8">
    <location>
        <begin position="91"/>
        <end position="111"/>
    </location>
</feature>
<keyword evidence="4" id="KW-0808">Transferase</keyword>
<dbReference type="GO" id="GO:0016763">
    <property type="term" value="F:pentosyltransferase activity"/>
    <property type="evidence" value="ECO:0007669"/>
    <property type="project" value="TreeGrafter"/>
</dbReference>
<feature type="transmembrane region" description="Helical" evidence="8">
    <location>
        <begin position="343"/>
        <end position="363"/>
    </location>
</feature>
<feature type="transmembrane region" description="Helical" evidence="8">
    <location>
        <begin position="213"/>
        <end position="233"/>
    </location>
</feature>
<keyword evidence="6 8" id="KW-1133">Transmembrane helix</keyword>
<feature type="transmembrane region" description="Helical" evidence="8">
    <location>
        <begin position="269"/>
        <end position="290"/>
    </location>
</feature>
<keyword evidence="3" id="KW-0328">Glycosyltransferase</keyword>
<feature type="transmembrane region" description="Helical" evidence="8">
    <location>
        <begin position="14"/>
        <end position="32"/>
    </location>
</feature>
<proteinExistence type="predicted"/>
<evidence type="ECO:0000256" key="8">
    <source>
        <dbReference type="SAM" id="Phobius"/>
    </source>
</evidence>
<protein>
    <recommendedName>
        <fullName evidence="11">Glycosyltransferase RgtA/B/C/D-like domain-containing protein</fullName>
    </recommendedName>
</protein>
<evidence type="ECO:0000256" key="2">
    <source>
        <dbReference type="ARBA" id="ARBA00022475"/>
    </source>
</evidence>
<evidence type="ECO:0000256" key="3">
    <source>
        <dbReference type="ARBA" id="ARBA00022676"/>
    </source>
</evidence>
<comment type="caution">
    <text evidence="9">The sequence shown here is derived from an EMBL/GenBank/DDBJ whole genome shotgun (WGS) entry which is preliminary data.</text>
</comment>
<keyword evidence="7 8" id="KW-0472">Membrane</keyword>
<evidence type="ECO:0000256" key="1">
    <source>
        <dbReference type="ARBA" id="ARBA00004651"/>
    </source>
</evidence>
<sequence length="580" mass="65045">MATLIQLVQNPKRFATLLLFTIVIIASFMRLYNISDAPPGLYPDEAMNGNNALEALATGQFKVFYPENNGREGFFINLQALSVGMFGNEPWALRSVSAIFGILTVLGIYFLTRELFLPEKGSHAEEIFDTKLKRHEKIALLAAFLAATSLWHIIFSRIGFRAIMAPFFMTWGTYFLLVMTRTLSAFKDRQAASSTTLELGAPSVFAIPKEKTYWGLNLYTLLFAGAAGFIFGLGFNSYIAYRIMPLIPLVMFAYWYVVKHDTRRELRHAFVIFAAMAALALLPLMVYFAANPQDFFGRTSQISVFSTEHPIYELVLNTGKTLGMFYVQGDMNWRHNVAGRAQLFWPAGIMFLIGFLAAIRATASLAIRLIKKALGEQPIGQNVNQNTQSIEQPSPLALVVPFLWFLVAMLPVVISAEGIPHALRAILMIPPVFILAGAGGIWIHERLVAFARGADAESTWSHIKEMILKVFIVILLVLLPTEAYFMYFVRWSKDPNTFGAFAQNYTDLGREIALIPNETPKYILVTTGGTDVRGIPMPAQTVMYLTDSFTSEKRKEKNIYYVLPEQETDIPPGARIFIIE</sequence>
<keyword evidence="2" id="KW-1003">Cell membrane</keyword>
<dbReference type="GO" id="GO:0010041">
    <property type="term" value="P:response to iron(III) ion"/>
    <property type="evidence" value="ECO:0007669"/>
    <property type="project" value="TreeGrafter"/>
</dbReference>
<evidence type="ECO:0008006" key="11">
    <source>
        <dbReference type="Google" id="ProtNLM"/>
    </source>
</evidence>
<feature type="transmembrane region" description="Helical" evidence="8">
    <location>
        <begin position="466"/>
        <end position="487"/>
    </location>
</feature>
<dbReference type="AlphaFoldDB" id="A0A0G1X7X1"/>
<evidence type="ECO:0000256" key="5">
    <source>
        <dbReference type="ARBA" id="ARBA00022692"/>
    </source>
</evidence>
<dbReference type="GO" id="GO:0009103">
    <property type="term" value="P:lipopolysaccharide biosynthetic process"/>
    <property type="evidence" value="ECO:0007669"/>
    <property type="project" value="UniProtKB-ARBA"/>
</dbReference>
<evidence type="ECO:0000256" key="6">
    <source>
        <dbReference type="ARBA" id="ARBA00022989"/>
    </source>
</evidence>
<evidence type="ECO:0000313" key="9">
    <source>
        <dbReference type="EMBL" id="KKU90470.1"/>
    </source>
</evidence>
<dbReference type="PANTHER" id="PTHR33908">
    <property type="entry name" value="MANNOSYLTRANSFERASE YKCB-RELATED"/>
    <property type="match status" value="1"/>
</dbReference>
<feature type="transmembrane region" description="Helical" evidence="8">
    <location>
        <begin position="396"/>
        <end position="416"/>
    </location>
</feature>
<feature type="transmembrane region" description="Helical" evidence="8">
    <location>
        <begin position="422"/>
        <end position="443"/>
    </location>
</feature>
<gene>
    <name evidence="9" type="ORF">UY19_C0002G0043</name>
</gene>
<evidence type="ECO:0000256" key="7">
    <source>
        <dbReference type="ARBA" id="ARBA00023136"/>
    </source>
</evidence>
<keyword evidence="5 8" id="KW-0812">Transmembrane</keyword>
<feature type="transmembrane region" description="Helical" evidence="8">
    <location>
        <begin position="138"/>
        <end position="154"/>
    </location>
</feature>
<feature type="transmembrane region" description="Helical" evidence="8">
    <location>
        <begin position="160"/>
        <end position="179"/>
    </location>
</feature>
<organism evidence="9 10">
    <name type="scientific">Candidatus Wolfebacteria bacterium GW2011_GWA2_47_9b</name>
    <dbReference type="NCBI Taxonomy" id="1619005"/>
    <lineage>
        <taxon>Bacteria</taxon>
        <taxon>Candidatus Wolfeibacteriota</taxon>
    </lineage>
</organism>
<accession>A0A0G1X7X1</accession>